<feature type="domain" description="Glycosyl transferase family 1" evidence="2">
    <location>
        <begin position="300"/>
        <end position="453"/>
    </location>
</feature>
<name>A0ABY8QTK0_9MICO</name>
<dbReference type="Gene3D" id="3.40.50.2000">
    <property type="entry name" value="Glycogen Phosphorylase B"/>
    <property type="match status" value="3"/>
</dbReference>
<keyword evidence="1 3" id="KW-0808">Transferase</keyword>
<dbReference type="GO" id="GO:0016757">
    <property type="term" value="F:glycosyltransferase activity"/>
    <property type="evidence" value="ECO:0007669"/>
    <property type="project" value="UniProtKB-KW"/>
</dbReference>
<dbReference type="SUPFAM" id="SSF53756">
    <property type="entry name" value="UDP-Glycosyltransferase/glycogen phosphorylase"/>
    <property type="match status" value="1"/>
</dbReference>
<dbReference type="InterPro" id="IPR001296">
    <property type="entry name" value="Glyco_trans_1"/>
</dbReference>
<evidence type="ECO:0000313" key="4">
    <source>
        <dbReference type="Proteomes" id="UP001209083"/>
    </source>
</evidence>
<sequence length="617" mass="68069">MSEHQPSETSFPDCQHFALTWSIPESYAGMTSALLRRSRSFVQEYGAATDVLTFDSDTDYAVTRKVVADRGDVIQGVRIRNMWEELRQFSNHQLGRKLFERVEAPFFSPLAPGEGVVAGKLKRTRSNDAGAIVQADHFRDDGTLLVSDRRDVSDKSWPSQRVVTLCDRQGRPVHTWDSPRPLYFFWLDSVVRKDPSVMIVDSKTVGNFLHEYKRHNVVTLYLLHNTHFKKGGSSSVDVISALRGPALRAMDHYDGVIALTASQKGDLGYLLGDGGNLHVVGNATEGPRLASTDRVANSGVMLARLTPNKRVEHGIKAVAALRSRHPRATTLDIFGHGEIEAEIASLIDGLGPDSGIQLRGYQPNAKDAFATADYSLLTSRFEGFGLVLVESMAAGCIPIAYDIRYGPADIITHGVDGYLVEPGNIDELAATIREFLSLTETRKAEMREAARKRVLDFSDQRIAARWSEVMFTAIEQKRPPEPLELTASPAILEFAADDTVRVRVRVTFDRPTVGTPIFHLVLRGRETGAFIRHTARSVRVAGAPNSFDVRADVPPAKYQWVARDVLDLSVDVRDSAGAARLRLHAPHDVGASDHYGESHGGALAYITNLGNISLRMH</sequence>
<organism evidence="3 4">
    <name type="scientific">Saxibacter everestensis</name>
    <dbReference type="NCBI Taxonomy" id="2909229"/>
    <lineage>
        <taxon>Bacteria</taxon>
        <taxon>Bacillati</taxon>
        <taxon>Actinomycetota</taxon>
        <taxon>Actinomycetes</taxon>
        <taxon>Micrococcales</taxon>
        <taxon>Brevibacteriaceae</taxon>
        <taxon>Saxibacter</taxon>
    </lineage>
</organism>
<dbReference type="Pfam" id="PF00534">
    <property type="entry name" value="Glycos_transf_1"/>
    <property type="match status" value="1"/>
</dbReference>
<accession>A0ABY8QTK0</accession>
<evidence type="ECO:0000256" key="1">
    <source>
        <dbReference type="ARBA" id="ARBA00022679"/>
    </source>
</evidence>
<dbReference type="RefSeq" id="WP_349639114.1">
    <property type="nucleotide sequence ID" value="NZ_CP090958.1"/>
</dbReference>
<reference evidence="3 4" key="1">
    <citation type="submission" date="2023-05" db="EMBL/GenBank/DDBJ databases">
        <title>Lithophilousrod everest ZFBP1038 complete genpme.</title>
        <authorList>
            <person name="Tian M."/>
        </authorList>
    </citation>
    <scope>NUCLEOTIDE SEQUENCE [LARGE SCALE GENOMIC DNA]</scope>
    <source>
        <strain evidence="3 4">ZFBP1038</strain>
    </source>
</reference>
<dbReference type="EMBL" id="CP090958">
    <property type="protein sequence ID" value="WGW12315.1"/>
    <property type="molecule type" value="Genomic_DNA"/>
</dbReference>
<dbReference type="PANTHER" id="PTHR12526:SF630">
    <property type="entry name" value="GLYCOSYLTRANSFERASE"/>
    <property type="match status" value="1"/>
</dbReference>
<gene>
    <name evidence="3" type="ORF">LWF01_00680</name>
</gene>
<evidence type="ECO:0000259" key="2">
    <source>
        <dbReference type="Pfam" id="PF00534"/>
    </source>
</evidence>
<keyword evidence="4" id="KW-1185">Reference proteome</keyword>
<proteinExistence type="predicted"/>
<evidence type="ECO:0000313" key="3">
    <source>
        <dbReference type="EMBL" id="WGW12315.1"/>
    </source>
</evidence>
<protein>
    <submittedName>
        <fullName evidence="3">Glycosyltransferase</fullName>
        <ecNumber evidence="3">2.4.-.-</ecNumber>
    </submittedName>
</protein>
<dbReference type="EC" id="2.4.-.-" evidence="3"/>
<dbReference type="PANTHER" id="PTHR12526">
    <property type="entry name" value="GLYCOSYLTRANSFERASE"/>
    <property type="match status" value="1"/>
</dbReference>
<keyword evidence="3" id="KW-0328">Glycosyltransferase</keyword>
<dbReference type="Proteomes" id="UP001209083">
    <property type="component" value="Chromosome"/>
</dbReference>